<name>A0ABR3JSE1_9AGAR</name>
<dbReference type="Proteomes" id="UP001556367">
    <property type="component" value="Unassembled WGS sequence"/>
</dbReference>
<keyword evidence="2" id="KW-1185">Reference proteome</keyword>
<evidence type="ECO:0000313" key="2">
    <source>
        <dbReference type="Proteomes" id="UP001556367"/>
    </source>
</evidence>
<gene>
    <name evidence="1" type="ORF">HGRIS_000356</name>
</gene>
<dbReference type="EMBL" id="JASNQZ010000004">
    <property type="protein sequence ID" value="KAL0958193.1"/>
    <property type="molecule type" value="Genomic_DNA"/>
</dbReference>
<comment type="caution">
    <text evidence="1">The sequence shown here is derived from an EMBL/GenBank/DDBJ whole genome shotgun (WGS) entry which is preliminary data.</text>
</comment>
<evidence type="ECO:0000313" key="1">
    <source>
        <dbReference type="EMBL" id="KAL0958193.1"/>
    </source>
</evidence>
<accession>A0ABR3JSE1</accession>
<proteinExistence type="predicted"/>
<organism evidence="1 2">
    <name type="scientific">Hohenbuehelia grisea</name>
    <dbReference type="NCBI Taxonomy" id="104357"/>
    <lineage>
        <taxon>Eukaryota</taxon>
        <taxon>Fungi</taxon>
        <taxon>Dikarya</taxon>
        <taxon>Basidiomycota</taxon>
        <taxon>Agaricomycotina</taxon>
        <taxon>Agaricomycetes</taxon>
        <taxon>Agaricomycetidae</taxon>
        <taxon>Agaricales</taxon>
        <taxon>Pleurotineae</taxon>
        <taxon>Pleurotaceae</taxon>
        <taxon>Hohenbuehelia</taxon>
    </lineage>
</organism>
<protein>
    <submittedName>
        <fullName evidence="1">Uncharacterized protein</fullName>
    </submittedName>
</protein>
<reference evidence="2" key="1">
    <citation type="submission" date="2024-06" db="EMBL/GenBank/DDBJ databases">
        <title>Multi-omics analyses provide insights into the biosynthesis of the anticancer antibiotic pleurotin in Hohenbuehelia grisea.</title>
        <authorList>
            <person name="Weaver J.A."/>
            <person name="Alberti F."/>
        </authorList>
    </citation>
    <scope>NUCLEOTIDE SEQUENCE [LARGE SCALE GENOMIC DNA]</scope>
    <source>
        <strain evidence="2">T-177</strain>
    </source>
</reference>
<sequence length="74" mass="8676">MERYDRDMASETPPAEKNEDELAAWLRDTHIEPDEHGDTMHLVRKSERGAQKMWAMRKYEVLRFQLSAISLEGA</sequence>